<feature type="domain" description="GGDEF" evidence="5">
    <location>
        <begin position="658"/>
        <end position="791"/>
    </location>
</feature>
<dbReference type="PANTHER" id="PTHR44757">
    <property type="entry name" value="DIGUANYLATE CYCLASE DGCP"/>
    <property type="match status" value="1"/>
</dbReference>
<feature type="domain" description="EAL" evidence="4">
    <location>
        <begin position="799"/>
        <end position="1052"/>
    </location>
</feature>
<dbReference type="Gene3D" id="3.20.20.450">
    <property type="entry name" value="EAL domain"/>
    <property type="match status" value="1"/>
</dbReference>
<dbReference type="InterPro" id="IPR035965">
    <property type="entry name" value="PAS-like_dom_sf"/>
</dbReference>
<dbReference type="SMART" id="SM00086">
    <property type="entry name" value="PAC"/>
    <property type="match status" value="5"/>
</dbReference>
<feature type="domain" description="PAC" evidence="3">
    <location>
        <begin position="446"/>
        <end position="499"/>
    </location>
</feature>
<dbReference type="InterPro" id="IPR000160">
    <property type="entry name" value="GGDEF_dom"/>
</dbReference>
<dbReference type="SUPFAM" id="SSF55073">
    <property type="entry name" value="Nucleotide cyclase"/>
    <property type="match status" value="1"/>
</dbReference>
<evidence type="ECO:0000259" key="5">
    <source>
        <dbReference type="PROSITE" id="PS50887"/>
    </source>
</evidence>
<dbReference type="Gene3D" id="3.30.70.270">
    <property type="match status" value="1"/>
</dbReference>
<dbReference type="InterPro" id="IPR001633">
    <property type="entry name" value="EAL_dom"/>
</dbReference>
<dbReference type="Pfam" id="PF08448">
    <property type="entry name" value="PAS_4"/>
    <property type="match status" value="2"/>
</dbReference>
<organism evidence="6 7">
    <name type="scientific">Dethiosulfatarculus sandiegensis</name>
    <dbReference type="NCBI Taxonomy" id="1429043"/>
    <lineage>
        <taxon>Bacteria</taxon>
        <taxon>Pseudomonadati</taxon>
        <taxon>Thermodesulfobacteriota</taxon>
        <taxon>Desulfarculia</taxon>
        <taxon>Desulfarculales</taxon>
        <taxon>Desulfarculaceae</taxon>
        <taxon>Dethiosulfatarculus</taxon>
    </lineage>
</organism>
<dbReference type="InterPro" id="IPR001610">
    <property type="entry name" value="PAC"/>
</dbReference>
<dbReference type="PANTHER" id="PTHR44757:SF2">
    <property type="entry name" value="BIOFILM ARCHITECTURE MAINTENANCE PROTEIN MBAA"/>
    <property type="match status" value="1"/>
</dbReference>
<dbReference type="Pfam" id="PF13426">
    <property type="entry name" value="PAS_9"/>
    <property type="match status" value="1"/>
</dbReference>
<dbReference type="PROSITE" id="PS50113">
    <property type="entry name" value="PAC"/>
    <property type="match status" value="4"/>
</dbReference>
<dbReference type="AlphaFoldDB" id="A0A0D2HYZ7"/>
<feature type="domain" description="PAC" evidence="3">
    <location>
        <begin position="322"/>
        <end position="374"/>
    </location>
</feature>
<dbReference type="InterPro" id="IPR013767">
    <property type="entry name" value="PAS_fold"/>
</dbReference>
<dbReference type="SMART" id="SM00091">
    <property type="entry name" value="PAS"/>
    <property type="match status" value="5"/>
</dbReference>
<evidence type="ECO:0000256" key="1">
    <source>
        <dbReference type="SAM" id="MobiDB-lite"/>
    </source>
</evidence>
<dbReference type="RefSeq" id="WP_044346859.1">
    <property type="nucleotide sequence ID" value="NZ_AZAC01000003.1"/>
</dbReference>
<dbReference type="InterPro" id="IPR000014">
    <property type="entry name" value="PAS"/>
</dbReference>
<dbReference type="InterPro" id="IPR052155">
    <property type="entry name" value="Biofilm_reg_signaling"/>
</dbReference>
<dbReference type="GO" id="GO:0006355">
    <property type="term" value="P:regulation of DNA-templated transcription"/>
    <property type="evidence" value="ECO:0007669"/>
    <property type="project" value="InterPro"/>
</dbReference>
<dbReference type="Pfam" id="PF00990">
    <property type="entry name" value="GGDEF"/>
    <property type="match status" value="1"/>
</dbReference>
<dbReference type="PATRIC" id="fig|1429043.3.peg.920"/>
<comment type="caution">
    <text evidence="6">The sequence shown here is derived from an EMBL/GenBank/DDBJ whole genome shotgun (WGS) entry which is preliminary data.</text>
</comment>
<dbReference type="Pfam" id="PF00563">
    <property type="entry name" value="EAL"/>
    <property type="match status" value="1"/>
</dbReference>
<feature type="domain" description="PAC" evidence="3">
    <location>
        <begin position="67"/>
        <end position="119"/>
    </location>
</feature>
<evidence type="ECO:0000259" key="2">
    <source>
        <dbReference type="PROSITE" id="PS50112"/>
    </source>
</evidence>
<dbReference type="InterPro" id="IPR043128">
    <property type="entry name" value="Rev_trsase/Diguanyl_cyclase"/>
</dbReference>
<feature type="domain" description="PAC" evidence="3">
    <location>
        <begin position="572"/>
        <end position="624"/>
    </location>
</feature>
<dbReference type="PROSITE" id="PS50887">
    <property type="entry name" value="GGDEF"/>
    <property type="match status" value="1"/>
</dbReference>
<feature type="domain" description="PAS" evidence="2">
    <location>
        <begin position="375"/>
        <end position="445"/>
    </location>
</feature>
<dbReference type="InterPro" id="IPR035919">
    <property type="entry name" value="EAL_sf"/>
</dbReference>
<dbReference type="Gene3D" id="3.30.450.20">
    <property type="entry name" value="PAS domain"/>
    <property type="match status" value="5"/>
</dbReference>
<dbReference type="PROSITE" id="PS50112">
    <property type="entry name" value="PAS"/>
    <property type="match status" value="3"/>
</dbReference>
<evidence type="ECO:0000313" key="7">
    <source>
        <dbReference type="Proteomes" id="UP000032233"/>
    </source>
</evidence>
<dbReference type="SMART" id="SM00052">
    <property type="entry name" value="EAL"/>
    <property type="match status" value="1"/>
</dbReference>
<dbReference type="Proteomes" id="UP000032233">
    <property type="component" value="Unassembled WGS sequence"/>
</dbReference>
<gene>
    <name evidence="6" type="ORF">X474_04325</name>
</gene>
<dbReference type="STRING" id="1429043.X474_04325"/>
<keyword evidence="7" id="KW-1185">Reference proteome</keyword>
<dbReference type="InParanoid" id="A0A0D2HYZ7"/>
<dbReference type="NCBIfam" id="TIGR00229">
    <property type="entry name" value="sensory_box"/>
    <property type="match status" value="5"/>
</dbReference>
<dbReference type="PROSITE" id="PS50883">
    <property type="entry name" value="EAL"/>
    <property type="match status" value="1"/>
</dbReference>
<accession>A0A0D2HYZ7</accession>
<dbReference type="CDD" id="cd01948">
    <property type="entry name" value="EAL"/>
    <property type="match status" value="1"/>
</dbReference>
<dbReference type="SUPFAM" id="SSF141868">
    <property type="entry name" value="EAL domain-like"/>
    <property type="match status" value="1"/>
</dbReference>
<reference evidence="6 7" key="1">
    <citation type="submission" date="2013-11" db="EMBL/GenBank/DDBJ databases">
        <title>Metagenomic analysis of a methanogenic consortium involved in long chain n-alkane degradation.</title>
        <authorList>
            <person name="Davidova I.A."/>
            <person name="Callaghan A.V."/>
            <person name="Wawrik B."/>
            <person name="Pruitt S."/>
            <person name="Marks C."/>
            <person name="Duncan K.E."/>
            <person name="Suflita J.M."/>
        </authorList>
    </citation>
    <scope>NUCLEOTIDE SEQUENCE [LARGE SCALE GENOMIC DNA]</scope>
    <source>
        <strain evidence="6 7">SPR</strain>
    </source>
</reference>
<dbReference type="InterPro" id="IPR013656">
    <property type="entry name" value="PAS_4"/>
</dbReference>
<dbReference type="NCBIfam" id="TIGR00254">
    <property type="entry name" value="GGDEF"/>
    <property type="match status" value="1"/>
</dbReference>
<dbReference type="CDD" id="cd01949">
    <property type="entry name" value="GGDEF"/>
    <property type="match status" value="1"/>
</dbReference>
<protein>
    <recommendedName>
        <fullName evidence="8">Diguanylate cyclase</fullName>
    </recommendedName>
</protein>
<feature type="region of interest" description="Disordered" evidence="1">
    <location>
        <begin position="1057"/>
        <end position="1077"/>
    </location>
</feature>
<dbReference type="SMART" id="SM00267">
    <property type="entry name" value="GGDEF"/>
    <property type="match status" value="1"/>
</dbReference>
<dbReference type="Gene3D" id="6.10.250.490">
    <property type="match status" value="1"/>
</dbReference>
<dbReference type="Pfam" id="PF00989">
    <property type="entry name" value="PAS"/>
    <property type="match status" value="2"/>
</dbReference>
<feature type="domain" description="PAS" evidence="2">
    <location>
        <begin position="248"/>
        <end position="318"/>
    </location>
</feature>
<evidence type="ECO:0008006" key="8">
    <source>
        <dbReference type="Google" id="ProtNLM"/>
    </source>
</evidence>
<name>A0A0D2HYZ7_9BACT</name>
<dbReference type="CDD" id="cd00130">
    <property type="entry name" value="PAS"/>
    <property type="match status" value="4"/>
</dbReference>
<evidence type="ECO:0000259" key="3">
    <source>
        <dbReference type="PROSITE" id="PS50113"/>
    </source>
</evidence>
<sequence length="1077" mass="121899">MGLFNDSHDAMLITDPNGWIINANPACQDLFKLEDSQFISLNINDFYVHKKDSARFVRIMHEKGGIRDFEVKLKSPCGLVMDCLFTASARRSAAGDVLGYQGVIRDITTQKHNLARLRENEIRYRTLFEAAHDAILLIRSGVFVDCNSAAHKIFAGESSEITGRTFYSFSPPFQPNGLASREMAREKMTLALSGKPQFFEWNHLRLDGRIFEAEVSLNRMDILGDPHILVVVRDISRRKKAMAAMRVSEQRFRNLSESAPDIIYTLDLSGAFTYVNPAWKRLLGHEPGEVYGKFFVEFAPPGEEDSYIHIFKQIRNRRKTMSDMDSRLMAKDGTVRHFSLSGSPIYDQRGKVAAVVGIFKDINARRQAERQLEIQKAQLELFIESAPEAIVFLTNSQRIERINPGFTRLFGYEYHEAVGKFVDDLIVPRDLRDEAVELGDKVQNGHGLDLELVRRCKDGKRVYVSLIASPIMVRGVQKGLYGIYRDITHRKRAEQALRESEERHRAALEAAPDPVVVYDMQGRVVYLNPAFVSVFGWCLSETIGKKMDFVPPEKASETDVLVKTVVRGETVRGIETVRMTKAGRSVEVRISGAPFFDSKNEPMGCVVTLQDITRRKEAEAQLKYLAFHDTLTGLPNRKAFYHTAQEKQGPHRREGDSDTWALLFLDLDRFKDINDSLGHDVGDLLLRRVATRIQESIRQTDQLFRLGGDEFTVIINKLVNTIDAARVAQKICDNLAAPFEIKGYRLFLSASVGISVYPHDGHSLDDMMKNADMAMYAAKAEGNGPRFFTAEMNTNAQHRLYLEHSLRGALDRQELSLHYQPLVDDNFQVQGVEALLRWEHPSMGFIPPTNFIPIAEETGVIIPIGEWVLKQACREVKELSDTIGRSLYVAVNLSPRQFGQNGLVSTVKEALSSSGLSPDRLKLEVTESSVMVDPEEAIAKMELLNQLGVTFSIDDFGTGYSSLSYLKRFPVEVLKIDRSFISESQENSNDREIIKTIIAMAKNLRMKTVAEGVETRAQRDFLCRQGCFLMQGFYFSQPMPFKKLLADWDFLTCHPEKTTNPKQKLRPEKKKSDGPSN</sequence>
<dbReference type="EMBL" id="AZAC01000003">
    <property type="protein sequence ID" value="KIX15478.1"/>
    <property type="molecule type" value="Genomic_DNA"/>
</dbReference>
<dbReference type="FunFam" id="3.20.20.450:FF:000001">
    <property type="entry name" value="Cyclic di-GMP phosphodiesterase yahA"/>
    <property type="match status" value="1"/>
</dbReference>
<dbReference type="InterPro" id="IPR000700">
    <property type="entry name" value="PAS-assoc_C"/>
</dbReference>
<proteinExistence type="predicted"/>
<dbReference type="FunCoup" id="A0A0D2HYZ7">
    <property type="interactions" value="2"/>
</dbReference>
<dbReference type="SUPFAM" id="SSF55785">
    <property type="entry name" value="PYP-like sensor domain (PAS domain)"/>
    <property type="match status" value="5"/>
</dbReference>
<evidence type="ECO:0000259" key="4">
    <source>
        <dbReference type="PROSITE" id="PS50883"/>
    </source>
</evidence>
<dbReference type="InterPro" id="IPR029787">
    <property type="entry name" value="Nucleotide_cyclase"/>
</dbReference>
<evidence type="ECO:0000313" key="6">
    <source>
        <dbReference type="EMBL" id="KIX15478.1"/>
    </source>
</evidence>
<feature type="domain" description="PAS" evidence="2">
    <location>
        <begin position="500"/>
        <end position="569"/>
    </location>
</feature>